<name>A0AAE0KTV5_9CHLO</name>
<dbReference type="Proteomes" id="UP001190700">
    <property type="component" value="Unassembled WGS sequence"/>
</dbReference>
<feature type="domain" description="MYND-type" evidence="6">
    <location>
        <begin position="18"/>
        <end position="55"/>
    </location>
</feature>
<organism evidence="7 8">
    <name type="scientific">Cymbomonas tetramitiformis</name>
    <dbReference type="NCBI Taxonomy" id="36881"/>
    <lineage>
        <taxon>Eukaryota</taxon>
        <taxon>Viridiplantae</taxon>
        <taxon>Chlorophyta</taxon>
        <taxon>Pyramimonadophyceae</taxon>
        <taxon>Pyramimonadales</taxon>
        <taxon>Pyramimonadaceae</taxon>
        <taxon>Cymbomonas</taxon>
    </lineage>
</organism>
<dbReference type="InterPro" id="IPR046824">
    <property type="entry name" value="Mss51-like_C"/>
</dbReference>
<accession>A0AAE0KTV5</accession>
<sequence length="400" mass="44358">MSSLKRKLDDSPLHSWECQLCGRPATSACKGCGAFYYCRPKHQALHWKLHHHSECDRLKCQMRQSETLQQFPFTFTRETTAKVDMLEVTECSFLRSRGLHGQGIWRRECACSQEDAAWGTLSTTSCAWALPSSSVPRLDTSPGFEGAPPGIADWEAYYRLRQLPLDSPVALVLDVALTLYHVLCTSFKQQFAEAFLSKSLLPLTVHVLGAQRELDQLDALRELSSLLPHALLHIHFIGPDVPRSRDSEEAATWTTPHGDLGKEAPPSGTGRVSLHHGLYHAVRSKLPEADLVFAPNAGIAAYPSWLPTVDLFAAFETPFFITDFCEEAALLAVEILTAAGVELDYQISPNPFRRPFSKRSNDNALPAYSNGFLFGRTNRQSKQDDCSKSNGVSPVEQGVS</sequence>
<evidence type="ECO:0000256" key="3">
    <source>
        <dbReference type="ARBA" id="ARBA00022833"/>
    </source>
</evidence>
<dbReference type="Gene3D" id="6.10.140.2220">
    <property type="match status" value="1"/>
</dbReference>
<dbReference type="InterPro" id="IPR002893">
    <property type="entry name" value="Znf_MYND"/>
</dbReference>
<keyword evidence="1" id="KW-0479">Metal-binding</keyword>
<evidence type="ECO:0000256" key="1">
    <source>
        <dbReference type="ARBA" id="ARBA00022723"/>
    </source>
</evidence>
<dbReference type="GO" id="GO:0008270">
    <property type="term" value="F:zinc ion binding"/>
    <property type="evidence" value="ECO:0007669"/>
    <property type="project" value="UniProtKB-KW"/>
</dbReference>
<keyword evidence="8" id="KW-1185">Reference proteome</keyword>
<evidence type="ECO:0000313" key="8">
    <source>
        <dbReference type="Proteomes" id="UP001190700"/>
    </source>
</evidence>
<evidence type="ECO:0000256" key="2">
    <source>
        <dbReference type="ARBA" id="ARBA00022771"/>
    </source>
</evidence>
<dbReference type="PANTHER" id="PTHR47570:SF1">
    <property type="entry name" value="ZINC ION BINDING PROTEIN"/>
    <property type="match status" value="1"/>
</dbReference>
<dbReference type="EMBL" id="LGRX02017597">
    <property type="protein sequence ID" value="KAK3260551.1"/>
    <property type="molecule type" value="Genomic_DNA"/>
</dbReference>
<evidence type="ECO:0000256" key="5">
    <source>
        <dbReference type="SAM" id="MobiDB-lite"/>
    </source>
</evidence>
<comment type="caution">
    <text evidence="7">The sequence shown here is derived from an EMBL/GenBank/DDBJ whole genome shotgun (WGS) entry which is preliminary data.</text>
</comment>
<evidence type="ECO:0000313" key="7">
    <source>
        <dbReference type="EMBL" id="KAK3260551.1"/>
    </source>
</evidence>
<evidence type="ECO:0000259" key="6">
    <source>
        <dbReference type="PROSITE" id="PS50865"/>
    </source>
</evidence>
<dbReference type="PROSITE" id="PS50865">
    <property type="entry name" value="ZF_MYND_2"/>
    <property type="match status" value="1"/>
</dbReference>
<proteinExistence type="predicted"/>
<keyword evidence="2 4" id="KW-0863">Zinc-finger</keyword>
<dbReference type="SUPFAM" id="SSF144232">
    <property type="entry name" value="HIT/MYND zinc finger-like"/>
    <property type="match status" value="1"/>
</dbReference>
<dbReference type="PANTHER" id="PTHR47570">
    <property type="entry name" value="ZINC ION BINDING PROTEIN"/>
    <property type="match status" value="1"/>
</dbReference>
<feature type="region of interest" description="Disordered" evidence="5">
    <location>
        <begin position="242"/>
        <end position="269"/>
    </location>
</feature>
<reference evidence="7 8" key="1">
    <citation type="journal article" date="2015" name="Genome Biol. Evol.">
        <title>Comparative Genomics of a Bacterivorous Green Alga Reveals Evolutionary Causalities and Consequences of Phago-Mixotrophic Mode of Nutrition.</title>
        <authorList>
            <person name="Burns J.A."/>
            <person name="Paasch A."/>
            <person name="Narechania A."/>
            <person name="Kim E."/>
        </authorList>
    </citation>
    <scope>NUCLEOTIDE SEQUENCE [LARGE SCALE GENOMIC DNA]</scope>
    <source>
        <strain evidence="7 8">PLY_AMNH</strain>
    </source>
</reference>
<feature type="region of interest" description="Disordered" evidence="5">
    <location>
        <begin position="378"/>
        <end position="400"/>
    </location>
</feature>
<dbReference type="AlphaFoldDB" id="A0AAE0KTV5"/>
<protein>
    <recommendedName>
        <fullName evidence="6">MYND-type domain-containing protein</fullName>
    </recommendedName>
</protein>
<dbReference type="Pfam" id="PF01753">
    <property type="entry name" value="zf-MYND"/>
    <property type="match status" value="1"/>
</dbReference>
<dbReference type="Pfam" id="PF20179">
    <property type="entry name" value="MSS51_C"/>
    <property type="match status" value="1"/>
</dbReference>
<keyword evidence="3" id="KW-0862">Zinc</keyword>
<gene>
    <name evidence="7" type="ORF">CYMTET_30502</name>
</gene>
<evidence type="ECO:0000256" key="4">
    <source>
        <dbReference type="PROSITE-ProRule" id="PRU00134"/>
    </source>
</evidence>